<dbReference type="eggNOG" id="COG3382">
    <property type="taxonomic scope" value="Bacteria"/>
</dbReference>
<evidence type="ECO:0000313" key="3">
    <source>
        <dbReference type="Proteomes" id="UP000051658"/>
    </source>
</evidence>
<dbReference type="Proteomes" id="UP000051658">
    <property type="component" value="Unassembled WGS sequence"/>
</dbReference>
<dbReference type="GO" id="GO:0004826">
    <property type="term" value="F:phenylalanine-tRNA ligase activity"/>
    <property type="evidence" value="ECO:0007669"/>
    <property type="project" value="InterPro"/>
</dbReference>
<dbReference type="Gene3D" id="3.50.40.10">
    <property type="entry name" value="Phenylalanyl-trna Synthetase, Chain B, domain 3"/>
    <property type="match status" value="1"/>
</dbReference>
<dbReference type="PANTHER" id="PTHR39209">
    <property type="match status" value="1"/>
</dbReference>
<dbReference type="SUPFAM" id="SSF56037">
    <property type="entry name" value="PheT/TilS domain"/>
    <property type="match status" value="1"/>
</dbReference>
<dbReference type="RefSeq" id="WP_034572040.1">
    <property type="nucleotide sequence ID" value="NZ_JQBS01000017.1"/>
</dbReference>
<dbReference type="InterPro" id="IPR005146">
    <property type="entry name" value="B3/B4_tRNA-bd"/>
</dbReference>
<protein>
    <submittedName>
        <fullName evidence="2">tRNA ligase</fullName>
    </submittedName>
</protein>
<keyword evidence="3" id="KW-1185">Reference proteome</keyword>
<evidence type="ECO:0000259" key="1">
    <source>
        <dbReference type="SMART" id="SM00873"/>
    </source>
</evidence>
<dbReference type="InterPro" id="IPR020825">
    <property type="entry name" value="Phe-tRNA_synthase-like_B3/B4"/>
</dbReference>
<dbReference type="PATRIC" id="fig|1449336.4.peg.634"/>
<dbReference type="SMART" id="SM00873">
    <property type="entry name" value="B3_4"/>
    <property type="match status" value="1"/>
</dbReference>
<accession>A0A0R2HX52</accession>
<dbReference type="Pfam" id="PF03483">
    <property type="entry name" value="B3_4"/>
    <property type="match status" value="1"/>
</dbReference>
<keyword evidence="2" id="KW-0436">Ligase</keyword>
<organism evidence="2 3">
    <name type="scientific">Carnobacterium divergens DSM 20623</name>
    <dbReference type="NCBI Taxonomy" id="1449336"/>
    <lineage>
        <taxon>Bacteria</taxon>
        <taxon>Bacillati</taxon>
        <taxon>Bacillota</taxon>
        <taxon>Bacilli</taxon>
        <taxon>Lactobacillales</taxon>
        <taxon>Carnobacteriaceae</taxon>
        <taxon>Carnobacterium</taxon>
    </lineage>
</organism>
<name>A0A0R2HX52_CARDV</name>
<evidence type="ECO:0000313" key="2">
    <source>
        <dbReference type="EMBL" id="KRN56971.1"/>
    </source>
</evidence>
<dbReference type="EMBL" id="JQBS01000017">
    <property type="protein sequence ID" value="KRN56971.1"/>
    <property type="molecule type" value="Genomic_DNA"/>
</dbReference>
<reference evidence="2 3" key="1">
    <citation type="journal article" date="2015" name="Genome Announc.">
        <title>Expanding the biotechnology potential of lactobacilli through comparative genomics of 213 strains and associated genera.</title>
        <authorList>
            <person name="Sun Z."/>
            <person name="Harris H.M."/>
            <person name="McCann A."/>
            <person name="Guo C."/>
            <person name="Argimon S."/>
            <person name="Zhang W."/>
            <person name="Yang X."/>
            <person name="Jeffery I.B."/>
            <person name="Cooney J.C."/>
            <person name="Kagawa T.F."/>
            <person name="Liu W."/>
            <person name="Song Y."/>
            <person name="Salvetti E."/>
            <person name="Wrobel A."/>
            <person name="Rasinkangas P."/>
            <person name="Parkhill J."/>
            <person name="Rea M.C."/>
            <person name="O'Sullivan O."/>
            <person name="Ritari J."/>
            <person name="Douillard F.P."/>
            <person name="Paul Ross R."/>
            <person name="Yang R."/>
            <person name="Briner A.E."/>
            <person name="Felis G.E."/>
            <person name="de Vos W.M."/>
            <person name="Barrangou R."/>
            <person name="Klaenhammer T.R."/>
            <person name="Caufield P.W."/>
            <person name="Cui Y."/>
            <person name="Zhang H."/>
            <person name="O'Toole P.W."/>
        </authorList>
    </citation>
    <scope>NUCLEOTIDE SEQUENCE [LARGE SCALE GENOMIC DNA]</scope>
    <source>
        <strain evidence="2 3">DSM 20623</strain>
    </source>
</reference>
<gene>
    <name evidence="2" type="ORF">IV74_GL000620</name>
</gene>
<dbReference type="GeneID" id="89587911"/>
<dbReference type="AlphaFoldDB" id="A0A0R2HX52"/>
<dbReference type="GO" id="GO:0003723">
    <property type="term" value="F:RNA binding"/>
    <property type="evidence" value="ECO:0007669"/>
    <property type="project" value="InterPro"/>
</dbReference>
<feature type="domain" description="B3/B4 tRNA-binding" evidence="1">
    <location>
        <begin position="66"/>
        <end position="219"/>
    </location>
</feature>
<sequence length="236" mass="26360">MNKMIVEPAFWEVFPEGQLNILIVKGIDNHKTEVNEAYFADLLTNAMQEAKGFLKDEIFSQNEVIAEWREAFSKFKTKKGARSSIEALLKRVSQEKSFTPINPLVDCYNSISLKYGIPCGGEDSASINGALRLGIATGGEAFRPLGADKDAPALAGEFIYYDNEGAICRCLNWREAQRTLLTEETKDAILVIESINEKQSKRANQAMNELQKEIQTYFGAETTSFTLVKEKSEIAI</sequence>
<proteinExistence type="predicted"/>
<comment type="caution">
    <text evidence="2">The sequence shown here is derived from an EMBL/GenBank/DDBJ whole genome shotgun (WGS) entry which is preliminary data.</text>
</comment>
<dbReference type="PANTHER" id="PTHR39209:SF2">
    <property type="entry name" value="CYTOPLASMIC PROTEIN"/>
    <property type="match status" value="1"/>
</dbReference>